<evidence type="ECO:0000313" key="1">
    <source>
        <dbReference type="EMBL" id="TWB58699.1"/>
    </source>
</evidence>
<reference evidence="1 2" key="1">
    <citation type="submission" date="2019-06" db="EMBL/GenBank/DDBJ databases">
        <title>Genomic Encyclopedia of Type Strains, Phase IV (KMG-V): Genome sequencing to study the core and pangenomes of soil and plant-associated prokaryotes.</title>
        <authorList>
            <person name="Whitman W."/>
        </authorList>
    </citation>
    <scope>NUCLEOTIDE SEQUENCE [LARGE SCALE GENOMIC DNA]</scope>
    <source>
        <strain evidence="1 2">BR 11140</strain>
    </source>
</reference>
<accession>A0A560IKW5</accession>
<comment type="caution">
    <text evidence="1">The sequence shown here is derived from an EMBL/GenBank/DDBJ whole genome shotgun (WGS) entry which is preliminary data.</text>
</comment>
<evidence type="ECO:0000313" key="2">
    <source>
        <dbReference type="Proteomes" id="UP000318050"/>
    </source>
</evidence>
<gene>
    <name evidence="1" type="ORF">FBZ92_109192</name>
</gene>
<dbReference type="Proteomes" id="UP000318050">
    <property type="component" value="Unassembled WGS sequence"/>
</dbReference>
<sequence>MAKQVTWTGKAGQFNEITLDLSKVLFIEEAGHHMDQKLTRLYFSKTEYITIYEAYDTMRARFQEATSKG</sequence>
<protein>
    <submittedName>
        <fullName evidence="1">Uncharacterized protein</fullName>
    </submittedName>
</protein>
<organism evidence="1 2">
    <name type="scientific">Nitrospirillum amazonense</name>
    <dbReference type="NCBI Taxonomy" id="28077"/>
    <lineage>
        <taxon>Bacteria</taxon>
        <taxon>Pseudomonadati</taxon>
        <taxon>Pseudomonadota</taxon>
        <taxon>Alphaproteobacteria</taxon>
        <taxon>Rhodospirillales</taxon>
        <taxon>Azospirillaceae</taxon>
        <taxon>Nitrospirillum</taxon>
    </lineage>
</organism>
<proteinExistence type="predicted"/>
<dbReference type="EMBL" id="VITT01000009">
    <property type="protein sequence ID" value="TWB58699.1"/>
    <property type="molecule type" value="Genomic_DNA"/>
</dbReference>
<name>A0A560IKW5_9PROT</name>
<dbReference type="AlphaFoldDB" id="A0A560IKW5"/>